<keyword evidence="2" id="KW-0614">Plasmid</keyword>
<dbReference type="NCBIfam" id="NF033579">
    <property type="entry name" value="transpos_IS5_2"/>
    <property type="match status" value="1"/>
</dbReference>
<dbReference type="InterPro" id="IPR025668">
    <property type="entry name" value="Tnp_DDE_dom"/>
</dbReference>
<reference evidence="2" key="1">
    <citation type="submission" date="2020-01" db="EMBL/GenBank/DDBJ databases">
        <authorList>
            <person name="Qin S."/>
        </authorList>
    </citation>
    <scope>NUCLEOTIDE SEQUENCE</scope>
    <source>
        <strain evidence="2">CVir17-16-YZ6g</strain>
        <plasmid evidence="2">p17-15-vir-like</plasmid>
    </source>
</reference>
<dbReference type="PANTHER" id="PTHR34631">
    <property type="match status" value="1"/>
</dbReference>
<dbReference type="InterPro" id="IPR053172">
    <property type="entry name" value="Tn903_transposase"/>
</dbReference>
<dbReference type="EMBL" id="MN956836">
    <property type="protein sequence ID" value="QTX15066.1"/>
    <property type="molecule type" value="Genomic_DNA"/>
</dbReference>
<name>A0A8B0SV02_KLEPN</name>
<dbReference type="AlphaFoldDB" id="A0A8B0SV02"/>
<sequence length="129" mass="14584">MPLRALEGFINSLFQLMAVPLQSPDYSCISKRAKTVDIKYRLPSQGPVAHLVIDATGLKVYGEGEWKIRKHGKEKRRVWRKLHLAVDATTHAVIAAEVSSETVADNEVLPTLLNPLRRKIKTGQRRWCV</sequence>
<dbReference type="PANTHER" id="PTHR34631:SF3">
    <property type="entry name" value="ISSOD12 TRANSPOSASE TNPA_ISSOD12"/>
    <property type="match status" value="1"/>
</dbReference>
<proteinExistence type="predicted"/>
<protein>
    <submittedName>
        <fullName evidence="2">Transposase</fullName>
    </submittedName>
</protein>
<dbReference type="InterPro" id="IPR053520">
    <property type="entry name" value="Transposase_Tn903"/>
</dbReference>
<evidence type="ECO:0000313" key="2">
    <source>
        <dbReference type="EMBL" id="QTX15066.1"/>
    </source>
</evidence>
<feature type="domain" description="Transposase DDE" evidence="1">
    <location>
        <begin position="1"/>
        <end position="63"/>
    </location>
</feature>
<evidence type="ECO:0000259" key="1">
    <source>
        <dbReference type="Pfam" id="PF13737"/>
    </source>
</evidence>
<accession>A0A8B0SV02</accession>
<organism evidence="2">
    <name type="scientific">Klebsiella pneumoniae</name>
    <dbReference type="NCBI Taxonomy" id="573"/>
    <lineage>
        <taxon>Bacteria</taxon>
        <taxon>Pseudomonadati</taxon>
        <taxon>Pseudomonadota</taxon>
        <taxon>Gammaproteobacteria</taxon>
        <taxon>Enterobacterales</taxon>
        <taxon>Enterobacteriaceae</taxon>
        <taxon>Klebsiella/Raoultella group</taxon>
        <taxon>Klebsiella</taxon>
        <taxon>Klebsiella pneumoniae complex</taxon>
    </lineage>
</organism>
<geneLocation type="plasmid" evidence="2">
    <name>p17-15-vir-like</name>
</geneLocation>
<dbReference type="Pfam" id="PF13737">
    <property type="entry name" value="DDE_Tnp_1_5"/>
    <property type="match status" value="1"/>
</dbReference>